<protein>
    <submittedName>
        <fullName evidence="1">Methyltransferase</fullName>
    </submittedName>
</protein>
<keyword evidence="1" id="KW-0808">Transferase</keyword>
<name>A0A0H4VP35_9BACT</name>
<dbReference type="PANTHER" id="PTHR43861:SF6">
    <property type="entry name" value="METHYLTRANSFERASE TYPE 11"/>
    <property type="match status" value="1"/>
</dbReference>
<dbReference type="PATRIC" id="fig|1379910.4.peg.3866"/>
<keyword evidence="1" id="KW-0489">Methyltransferase</keyword>
<dbReference type="Pfam" id="PF13489">
    <property type="entry name" value="Methyltransf_23"/>
    <property type="match status" value="1"/>
</dbReference>
<dbReference type="PANTHER" id="PTHR43861">
    <property type="entry name" value="TRANS-ACONITATE 2-METHYLTRANSFERASE-RELATED"/>
    <property type="match status" value="1"/>
</dbReference>
<dbReference type="Gene3D" id="3.40.50.150">
    <property type="entry name" value="Vaccinia Virus protein VP39"/>
    <property type="match status" value="1"/>
</dbReference>
<dbReference type="GO" id="GO:0032259">
    <property type="term" value="P:methylation"/>
    <property type="evidence" value="ECO:0007669"/>
    <property type="project" value="UniProtKB-KW"/>
</dbReference>
<dbReference type="KEGG" id="ruf:TH63_17735"/>
<gene>
    <name evidence="1" type="ORF">TH63_17735</name>
</gene>
<dbReference type="SUPFAM" id="SSF53335">
    <property type="entry name" value="S-adenosyl-L-methionine-dependent methyltransferases"/>
    <property type="match status" value="1"/>
</dbReference>
<evidence type="ECO:0000313" key="2">
    <source>
        <dbReference type="Proteomes" id="UP000036458"/>
    </source>
</evidence>
<accession>A0A0H4VP35</accession>
<dbReference type="InterPro" id="IPR029063">
    <property type="entry name" value="SAM-dependent_MTases_sf"/>
</dbReference>
<dbReference type="CDD" id="cd02440">
    <property type="entry name" value="AdoMet_MTases"/>
    <property type="match status" value="1"/>
</dbReference>
<dbReference type="EMBL" id="CP010777">
    <property type="protein sequence ID" value="AKQ47063.1"/>
    <property type="molecule type" value="Genomic_DNA"/>
</dbReference>
<evidence type="ECO:0000313" key="1">
    <source>
        <dbReference type="EMBL" id="AKQ47063.1"/>
    </source>
</evidence>
<dbReference type="GO" id="GO:0008168">
    <property type="term" value="F:methyltransferase activity"/>
    <property type="evidence" value="ECO:0007669"/>
    <property type="project" value="UniProtKB-KW"/>
</dbReference>
<dbReference type="Proteomes" id="UP000036458">
    <property type="component" value="Chromosome"/>
</dbReference>
<reference evidence="1 2" key="1">
    <citation type="submission" date="2015-01" db="EMBL/GenBank/DDBJ databases">
        <title>Rufibacter sp./DG31D/ whole genome sequencing.</title>
        <authorList>
            <person name="Kim M.K."/>
            <person name="Srinivasan S."/>
            <person name="Lee J.-J."/>
        </authorList>
    </citation>
    <scope>NUCLEOTIDE SEQUENCE [LARGE SCALE GENOMIC DNA]</scope>
    <source>
        <strain evidence="1 2">DG31D</strain>
    </source>
</reference>
<sequence>MNYERLDNCPICSKTEFKNFLVVQDKSVSQESFVLVQCLNCQLKFTNPRPPEESIGPYYASEEYISHSDTSKGLFNKTYRLVRSMAVKNKVDLVNRLSKKGKILDYGCGVGYFLKACQKQGWQVEGYEPNEIARQQTEEKLGKPVFHGSLEELGQEEYDVITLWHVLEHIHQLNETVKTLVNATKKGGYIVIAVPNADSYDAKKYGADWAAYDVPRHLYHFNKASMQRLLKKHRLDLKEVLPMKWDAYYVSILSEKYKHGQTKMLGSFFTGFRSNLHGAYNGNSYSSQIFIAQKK</sequence>
<dbReference type="STRING" id="1379910.TH63_17735"/>
<dbReference type="RefSeq" id="WP_048922120.1">
    <property type="nucleotide sequence ID" value="NZ_CP010777.1"/>
</dbReference>
<dbReference type="OrthoDB" id="2370471at2"/>
<dbReference type="AlphaFoldDB" id="A0A0H4VP35"/>
<organism evidence="1 2">
    <name type="scientific">Rufibacter radiotolerans</name>
    <dbReference type="NCBI Taxonomy" id="1379910"/>
    <lineage>
        <taxon>Bacteria</taxon>
        <taxon>Pseudomonadati</taxon>
        <taxon>Bacteroidota</taxon>
        <taxon>Cytophagia</taxon>
        <taxon>Cytophagales</taxon>
        <taxon>Hymenobacteraceae</taxon>
        <taxon>Rufibacter</taxon>
    </lineage>
</organism>
<proteinExistence type="predicted"/>
<keyword evidence="2" id="KW-1185">Reference proteome</keyword>